<dbReference type="InterPro" id="IPR032675">
    <property type="entry name" value="LRR_dom_sf"/>
</dbReference>
<feature type="signal peptide" evidence="16">
    <location>
        <begin position="1"/>
        <end position="18"/>
    </location>
</feature>
<dbReference type="PROSITE" id="PS50011">
    <property type="entry name" value="PROTEIN_KINASE_DOM"/>
    <property type="match status" value="1"/>
</dbReference>
<keyword evidence="9" id="KW-0418">Kinase</keyword>
<keyword evidence="7 16" id="KW-0732">Signal</keyword>
<evidence type="ECO:0000256" key="14">
    <source>
        <dbReference type="ARBA" id="ARBA00047899"/>
    </source>
</evidence>
<evidence type="ECO:0000256" key="3">
    <source>
        <dbReference type="ARBA" id="ARBA00022527"/>
    </source>
</evidence>
<name>A0AAV1ACG0_VICFA</name>
<evidence type="ECO:0000256" key="1">
    <source>
        <dbReference type="ARBA" id="ARBA00004479"/>
    </source>
</evidence>
<gene>
    <name evidence="18" type="ORF">VFH_IV006680</name>
</gene>
<dbReference type="InterPro" id="IPR000719">
    <property type="entry name" value="Prot_kinase_dom"/>
</dbReference>
<dbReference type="Gene3D" id="3.80.10.10">
    <property type="entry name" value="Ribonuclease Inhibitor"/>
    <property type="match status" value="2"/>
</dbReference>
<dbReference type="SUPFAM" id="SSF56112">
    <property type="entry name" value="Protein kinase-like (PK-like)"/>
    <property type="match status" value="1"/>
</dbReference>
<dbReference type="AlphaFoldDB" id="A0AAV1ACG0"/>
<dbReference type="SUPFAM" id="SSF52058">
    <property type="entry name" value="L domain-like"/>
    <property type="match status" value="1"/>
</dbReference>
<dbReference type="PANTHER" id="PTHR48006:SF73">
    <property type="entry name" value="PROTEIN KINASE DOMAIN-CONTAINING PROTEIN"/>
    <property type="match status" value="1"/>
</dbReference>
<keyword evidence="4" id="KW-0433">Leucine-rich repeat</keyword>
<feature type="domain" description="Protein kinase" evidence="17">
    <location>
        <begin position="397"/>
        <end position="667"/>
    </location>
</feature>
<dbReference type="Proteomes" id="UP001157006">
    <property type="component" value="Chromosome 4"/>
</dbReference>
<proteinExistence type="predicted"/>
<keyword evidence="3" id="KW-0723">Serine/threonine-protein kinase</keyword>
<reference evidence="18 19" key="1">
    <citation type="submission" date="2023-01" db="EMBL/GenBank/DDBJ databases">
        <authorList>
            <person name="Kreplak J."/>
        </authorList>
    </citation>
    <scope>NUCLEOTIDE SEQUENCE [LARGE SCALE GENOMIC DNA]</scope>
</reference>
<dbReference type="GO" id="GO:0004674">
    <property type="term" value="F:protein serine/threonine kinase activity"/>
    <property type="evidence" value="ECO:0007669"/>
    <property type="project" value="UniProtKB-KW"/>
</dbReference>
<evidence type="ECO:0000256" key="7">
    <source>
        <dbReference type="ARBA" id="ARBA00022729"/>
    </source>
</evidence>
<evidence type="ECO:0000256" key="2">
    <source>
        <dbReference type="ARBA" id="ARBA00012513"/>
    </source>
</evidence>
<dbReference type="InterPro" id="IPR001245">
    <property type="entry name" value="Ser-Thr/Tyr_kinase_cat_dom"/>
</dbReference>
<dbReference type="InterPro" id="IPR011009">
    <property type="entry name" value="Kinase-like_dom_sf"/>
</dbReference>
<dbReference type="InterPro" id="IPR001611">
    <property type="entry name" value="Leu-rich_rpt"/>
</dbReference>
<keyword evidence="10" id="KW-1133">Transmembrane helix</keyword>
<evidence type="ECO:0000256" key="6">
    <source>
        <dbReference type="ARBA" id="ARBA00022692"/>
    </source>
</evidence>
<evidence type="ECO:0000256" key="10">
    <source>
        <dbReference type="ARBA" id="ARBA00022989"/>
    </source>
</evidence>
<dbReference type="FunFam" id="3.80.10.10:FF:000673">
    <property type="entry name" value="Probable LRR receptor-like serine/threonine-protein kinase At2g02780"/>
    <property type="match status" value="1"/>
</dbReference>
<evidence type="ECO:0000256" key="8">
    <source>
        <dbReference type="ARBA" id="ARBA00022737"/>
    </source>
</evidence>
<evidence type="ECO:0000256" key="9">
    <source>
        <dbReference type="ARBA" id="ARBA00022777"/>
    </source>
</evidence>
<comment type="subcellular location">
    <subcellularLocation>
        <location evidence="1">Membrane</location>
        <topology evidence="1">Single-pass type I membrane protein</topology>
    </subcellularLocation>
</comment>
<evidence type="ECO:0000256" key="11">
    <source>
        <dbReference type="ARBA" id="ARBA00023136"/>
    </source>
</evidence>
<keyword evidence="6" id="KW-0812">Transmembrane</keyword>
<sequence>MNLLSAIILVLLIPSSLAQLSQTETRTLFQLQKLLEFPQVLQGWNNWTNFCFLPPSPSLKIVCSNGRVTELTVIGNRTSPSSHSSEPFQALSGTFSTDSFFTVLTKLSNLKILSLVSLGLWGPIPEKINRFSSLEILNISSNFISGEIPDSISSMKKLKSVVLADNLLNGNVPDLTSLSSLEEVNLDGNKFGPEFPSIGNNIVKIILRKNFITSQTPPYLSNLEKLQILDLSSNNLIGRIPISIFSLPSLHYLNLSSNKFSGNLSTNSLCTSSSSLDYVDISHNFLVGKLPSCMVKSKAKVLYSWNCLSKKSLNDEQHSLSYCKKDAALAVRPPERKVEKGSKRLNQNVDRSVALKFSEKSIMNARHVPQTMRLGTHGQPPYNIFTEEEIEDATNNFGESNLIGEGSQGQIYKGWLRNGSVVLINCIKIKQKGLPHSIMQQLDVLQNLRHRHMVSVLGHCIITHQDPPQVTSTVFIVLEYISNVSLRDQLTDGKKKDMLKWPQRMAISIGVARGVQFLHTGVAPGVFGNNLKIENILLDDSLNAKVSGYRIPLPSKSTVNEQSDAEKEDIYQLGVILLEVITGRQIASSSEVEQLKDELERSSSEPPSSILRSTIDPSLRGSYAYESMNTAVQITINCLSKVSSKRPSIEDVLWNLQYSMQVQESWTSSGNLSTKF</sequence>
<dbReference type="EMBL" id="OX451739">
    <property type="protein sequence ID" value="CAI8606778.1"/>
    <property type="molecule type" value="Genomic_DNA"/>
</dbReference>
<dbReference type="Gene3D" id="1.10.510.10">
    <property type="entry name" value="Transferase(Phosphotransferase) domain 1"/>
    <property type="match status" value="2"/>
</dbReference>
<keyword evidence="19" id="KW-1185">Reference proteome</keyword>
<keyword evidence="5" id="KW-0808">Transferase</keyword>
<organism evidence="18 19">
    <name type="scientific">Vicia faba</name>
    <name type="common">Broad bean</name>
    <name type="synonym">Faba vulgaris</name>
    <dbReference type="NCBI Taxonomy" id="3906"/>
    <lineage>
        <taxon>Eukaryota</taxon>
        <taxon>Viridiplantae</taxon>
        <taxon>Streptophyta</taxon>
        <taxon>Embryophyta</taxon>
        <taxon>Tracheophyta</taxon>
        <taxon>Spermatophyta</taxon>
        <taxon>Magnoliopsida</taxon>
        <taxon>eudicotyledons</taxon>
        <taxon>Gunneridae</taxon>
        <taxon>Pentapetalae</taxon>
        <taxon>rosids</taxon>
        <taxon>fabids</taxon>
        <taxon>Fabales</taxon>
        <taxon>Fabaceae</taxon>
        <taxon>Papilionoideae</taxon>
        <taxon>50 kb inversion clade</taxon>
        <taxon>NPAAA clade</taxon>
        <taxon>Hologalegina</taxon>
        <taxon>IRL clade</taxon>
        <taxon>Fabeae</taxon>
        <taxon>Vicia</taxon>
    </lineage>
</organism>
<evidence type="ECO:0000256" key="13">
    <source>
        <dbReference type="ARBA" id="ARBA00023180"/>
    </source>
</evidence>
<accession>A0AAV1ACG0</accession>
<evidence type="ECO:0000256" key="4">
    <source>
        <dbReference type="ARBA" id="ARBA00022614"/>
    </source>
</evidence>
<dbReference type="Pfam" id="PF00560">
    <property type="entry name" value="LRR_1"/>
    <property type="match status" value="1"/>
</dbReference>
<dbReference type="Pfam" id="PF13855">
    <property type="entry name" value="LRR_8"/>
    <property type="match status" value="1"/>
</dbReference>
<comment type="catalytic activity">
    <reaction evidence="14">
        <text>L-threonyl-[protein] + ATP = O-phospho-L-threonyl-[protein] + ADP + H(+)</text>
        <dbReference type="Rhea" id="RHEA:46608"/>
        <dbReference type="Rhea" id="RHEA-COMP:11060"/>
        <dbReference type="Rhea" id="RHEA-COMP:11605"/>
        <dbReference type="ChEBI" id="CHEBI:15378"/>
        <dbReference type="ChEBI" id="CHEBI:30013"/>
        <dbReference type="ChEBI" id="CHEBI:30616"/>
        <dbReference type="ChEBI" id="CHEBI:61977"/>
        <dbReference type="ChEBI" id="CHEBI:456216"/>
        <dbReference type="EC" id="2.7.11.1"/>
    </reaction>
</comment>
<evidence type="ECO:0000313" key="19">
    <source>
        <dbReference type="Proteomes" id="UP001157006"/>
    </source>
</evidence>
<dbReference type="Gene3D" id="3.30.200.20">
    <property type="entry name" value="Phosphorylase Kinase, domain 1"/>
    <property type="match status" value="1"/>
</dbReference>
<protein>
    <recommendedName>
        <fullName evidence="2">non-specific serine/threonine protein kinase</fullName>
        <ecNumber evidence="2">2.7.11.1</ecNumber>
    </recommendedName>
</protein>
<evidence type="ECO:0000256" key="16">
    <source>
        <dbReference type="SAM" id="SignalP"/>
    </source>
</evidence>
<dbReference type="EC" id="2.7.11.1" evidence="2"/>
<evidence type="ECO:0000256" key="15">
    <source>
        <dbReference type="ARBA" id="ARBA00048679"/>
    </source>
</evidence>
<keyword evidence="12" id="KW-0675">Receptor</keyword>
<evidence type="ECO:0000259" key="17">
    <source>
        <dbReference type="PROSITE" id="PS50011"/>
    </source>
</evidence>
<keyword evidence="8" id="KW-0677">Repeat</keyword>
<dbReference type="FunFam" id="1.10.510.10:FF:000431">
    <property type="entry name" value="Putative inactive leucine-rich repeat receptor-like protein kinase"/>
    <property type="match status" value="1"/>
</dbReference>
<keyword evidence="11" id="KW-0472">Membrane</keyword>
<dbReference type="InterPro" id="IPR051824">
    <property type="entry name" value="LRR_Rcpt-Like_S/T_Kinase"/>
</dbReference>
<dbReference type="Pfam" id="PF07714">
    <property type="entry name" value="PK_Tyr_Ser-Thr"/>
    <property type="match status" value="1"/>
</dbReference>
<evidence type="ECO:0000256" key="12">
    <source>
        <dbReference type="ARBA" id="ARBA00023170"/>
    </source>
</evidence>
<dbReference type="GO" id="GO:0016020">
    <property type="term" value="C:membrane"/>
    <property type="evidence" value="ECO:0007669"/>
    <property type="project" value="UniProtKB-SubCell"/>
</dbReference>
<comment type="catalytic activity">
    <reaction evidence="15">
        <text>L-seryl-[protein] + ATP = O-phospho-L-seryl-[protein] + ADP + H(+)</text>
        <dbReference type="Rhea" id="RHEA:17989"/>
        <dbReference type="Rhea" id="RHEA-COMP:9863"/>
        <dbReference type="Rhea" id="RHEA-COMP:11604"/>
        <dbReference type="ChEBI" id="CHEBI:15378"/>
        <dbReference type="ChEBI" id="CHEBI:29999"/>
        <dbReference type="ChEBI" id="CHEBI:30616"/>
        <dbReference type="ChEBI" id="CHEBI:83421"/>
        <dbReference type="ChEBI" id="CHEBI:456216"/>
        <dbReference type="EC" id="2.7.11.1"/>
    </reaction>
</comment>
<dbReference type="GO" id="GO:0005524">
    <property type="term" value="F:ATP binding"/>
    <property type="evidence" value="ECO:0007669"/>
    <property type="project" value="InterPro"/>
</dbReference>
<keyword evidence="13" id="KW-0325">Glycoprotein</keyword>
<evidence type="ECO:0000256" key="5">
    <source>
        <dbReference type="ARBA" id="ARBA00022679"/>
    </source>
</evidence>
<evidence type="ECO:0000313" key="18">
    <source>
        <dbReference type="EMBL" id="CAI8606778.1"/>
    </source>
</evidence>
<dbReference type="PANTHER" id="PTHR48006">
    <property type="entry name" value="LEUCINE-RICH REPEAT-CONTAINING PROTEIN DDB_G0281931-RELATED"/>
    <property type="match status" value="1"/>
</dbReference>
<feature type="chain" id="PRO_5043628574" description="non-specific serine/threonine protein kinase" evidence="16">
    <location>
        <begin position="19"/>
        <end position="676"/>
    </location>
</feature>